<dbReference type="GO" id="GO:0006352">
    <property type="term" value="P:DNA-templated transcription initiation"/>
    <property type="evidence" value="ECO:0007669"/>
    <property type="project" value="InterPro"/>
</dbReference>
<dbReference type="InterPro" id="IPR013325">
    <property type="entry name" value="RNA_pol_sigma_r2"/>
</dbReference>
<dbReference type="EMBL" id="SJPP01000002">
    <property type="protein sequence ID" value="TWU09598.1"/>
    <property type="molecule type" value="Genomic_DNA"/>
</dbReference>
<reference evidence="1 2" key="1">
    <citation type="submission" date="2019-02" db="EMBL/GenBank/DDBJ databases">
        <title>Deep-cultivation of Planctomycetes and their phenomic and genomic characterization uncovers novel biology.</title>
        <authorList>
            <person name="Wiegand S."/>
            <person name="Jogler M."/>
            <person name="Boedeker C."/>
            <person name="Pinto D."/>
            <person name="Vollmers J."/>
            <person name="Rivas-Marin E."/>
            <person name="Kohn T."/>
            <person name="Peeters S.H."/>
            <person name="Heuer A."/>
            <person name="Rast P."/>
            <person name="Oberbeckmann S."/>
            <person name="Bunk B."/>
            <person name="Jeske O."/>
            <person name="Meyerdierks A."/>
            <person name="Storesund J.E."/>
            <person name="Kallscheuer N."/>
            <person name="Luecker S."/>
            <person name="Lage O.M."/>
            <person name="Pohl T."/>
            <person name="Merkel B.J."/>
            <person name="Hornburger P."/>
            <person name="Mueller R.-W."/>
            <person name="Bruemmer F."/>
            <person name="Labrenz M."/>
            <person name="Spormann A.M."/>
            <person name="Op Den Camp H."/>
            <person name="Overmann J."/>
            <person name="Amann R."/>
            <person name="Jetten M.S.M."/>
            <person name="Mascher T."/>
            <person name="Medema M.H."/>
            <person name="Devos D.P."/>
            <person name="Kaster A.-K."/>
            <person name="Ovreas L."/>
            <person name="Rohde M."/>
            <person name="Galperin M.Y."/>
            <person name="Jogler C."/>
        </authorList>
    </citation>
    <scope>NUCLEOTIDE SEQUENCE [LARGE SCALE GENOMIC DNA]</scope>
    <source>
        <strain evidence="1 2">CA54</strain>
    </source>
</reference>
<dbReference type="AlphaFoldDB" id="A0A5C6BC64"/>
<organism evidence="1 2">
    <name type="scientific">Symmachiella macrocystis</name>
    <dbReference type="NCBI Taxonomy" id="2527985"/>
    <lineage>
        <taxon>Bacteria</taxon>
        <taxon>Pseudomonadati</taxon>
        <taxon>Planctomycetota</taxon>
        <taxon>Planctomycetia</taxon>
        <taxon>Planctomycetales</taxon>
        <taxon>Planctomycetaceae</taxon>
        <taxon>Symmachiella</taxon>
    </lineage>
</organism>
<dbReference type="Proteomes" id="UP000320735">
    <property type="component" value="Unassembled WGS sequence"/>
</dbReference>
<dbReference type="GO" id="GO:0003700">
    <property type="term" value="F:DNA-binding transcription factor activity"/>
    <property type="evidence" value="ECO:0007669"/>
    <property type="project" value="InterPro"/>
</dbReference>
<proteinExistence type="predicted"/>
<protein>
    <submittedName>
        <fullName evidence="1">Uncharacterized protein</fullName>
    </submittedName>
</protein>
<sequence length="345" mass="39595">MVTHRDQDSENTGAFTVTRFCEKQLGAHNQHLSKFVAGRQAGRFDRSCNNSQFFSLNEIKIHCATGTGVACLLMSRQGAPHRKFPPPMSGNREFRARLSHVNDRIDDHKQHRTQNTSEIIYMMRFVHIAYDLNLSQMADEPLVVLAKECQFQPAEKELLLRYRVWSNRLIVQLGRKRGLTLHEIEDAAQDAVFSVLKAVQRYDTQQMGRIQGCSFQAFVGRVATDRFKDFVKKLYRIKIRFGRSLQSYEHKETGTTSGLDANSRLACHKKSNDPVHMSQRHEMDVQLRRFLDGLDAAACRFMEHLLAGDSLREASEHAGYSYDKGKRMRRKLRGKIARRLGVPVG</sequence>
<evidence type="ECO:0000313" key="1">
    <source>
        <dbReference type="EMBL" id="TWU09598.1"/>
    </source>
</evidence>
<dbReference type="Gene3D" id="1.10.1740.10">
    <property type="match status" value="1"/>
</dbReference>
<dbReference type="OrthoDB" id="9915304at2"/>
<accession>A0A5C6BC64</accession>
<name>A0A5C6BC64_9PLAN</name>
<comment type="caution">
    <text evidence="1">The sequence shown here is derived from an EMBL/GenBank/DDBJ whole genome shotgun (WGS) entry which is preliminary data.</text>
</comment>
<gene>
    <name evidence="1" type="ORF">CA54_48400</name>
</gene>
<evidence type="ECO:0000313" key="2">
    <source>
        <dbReference type="Proteomes" id="UP000320735"/>
    </source>
</evidence>
<dbReference type="SUPFAM" id="SSF88946">
    <property type="entry name" value="Sigma2 domain of RNA polymerase sigma factors"/>
    <property type="match status" value="1"/>
</dbReference>
<keyword evidence="2" id="KW-1185">Reference proteome</keyword>